<dbReference type="SMART" id="SM00065">
    <property type="entry name" value="GAF"/>
    <property type="match status" value="2"/>
</dbReference>
<keyword evidence="1" id="KW-0805">Transcription regulation</keyword>
<dbReference type="InterPro" id="IPR036388">
    <property type="entry name" value="WH-like_DNA-bd_sf"/>
</dbReference>
<dbReference type="SMART" id="SM00091">
    <property type="entry name" value="PAS"/>
    <property type="match status" value="2"/>
</dbReference>
<dbReference type="Proteomes" id="UP000199161">
    <property type="component" value="Unassembled WGS sequence"/>
</dbReference>
<keyword evidence="2" id="KW-0804">Transcription</keyword>
<dbReference type="PROSITE" id="PS50113">
    <property type="entry name" value="PAC"/>
    <property type="match status" value="2"/>
</dbReference>
<dbReference type="InterPro" id="IPR000014">
    <property type="entry name" value="PAS"/>
</dbReference>
<dbReference type="Pfam" id="PF04967">
    <property type="entry name" value="HTH_10"/>
    <property type="match status" value="1"/>
</dbReference>
<dbReference type="CDD" id="cd00130">
    <property type="entry name" value="PAS"/>
    <property type="match status" value="2"/>
</dbReference>
<dbReference type="InterPro" id="IPR003018">
    <property type="entry name" value="GAF"/>
</dbReference>
<dbReference type="InterPro" id="IPR000700">
    <property type="entry name" value="PAS-assoc_C"/>
</dbReference>
<dbReference type="Gene3D" id="3.30.450.20">
    <property type="entry name" value="PAS domain"/>
    <property type="match status" value="2"/>
</dbReference>
<evidence type="ECO:0000313" key="5">
    <source>
        <dbReference type="EMBL" id="SFC52218.1"/>
    </source>
</evidence>
<dbReference type="PANTHER" id="PTHR34236">
    <property type="entry name" value="DIMETHYL SULFOXIDE REDUCTASE TRANSCRIPTIONAL ACTIVATOR"/>
    <property type="match status" value="1"/>
</dbReference>
<organism evidence="5 6">
    <name type="scientific">Natronobacterium haloterrestre</name>
    <name type="common">Halobiforma haloterrestris</name>
    <dbReference type="NCBI Taxonomy" id="148448"/>
    <lineage>
        <taxon>Archaea</taxon>
        <taxon>Methanobacteriati</taxon>
        <taxon>Methanobacteriota</taxon>
        <taxon>Stenosarchaea group</taxon>
        <taxon>Halobacteria</taxon>
        <taxon>Halobacteriales</taxon>
        <taxon>Natrialbaceae</taxon>
        <taxon>Natronobacterium</taxon>
    </lineage>
</organism>
<evidence type="ECO:0000259" key="3">
    <source>
        <dbReference type="PROSITE" id="PS50112"/>
    </source>
</evidence>
<dbReference type="Gene3D" id="3.30.450.40">
    <property type="match status" value="2"/>
</dbReference>
<evidence type="ECO:0000256" key="2">
    <source>
        <dbReference type="ARBA" id="ARBA00023163"/>
    </source>
</evidence>
<dbReference type="InterPro" id="IPR036390">
    <property type="entry name" value="WH_DNA-bd_sf"/>
</dbReference>
<feature type="domain" description="PAS" evidence="3">
    <location>
        <begin position="82"/>
        <end position="137"/>
    </location>
</feature>
<proteinExistence type="predicted"/>
<dbReference type="RefSeq" id="WP_281244039.1">
    <property type="nucleotide sequence ID" value="NZ_FOKW01000009.1"/>
</dbReference>
<sequence length="902" mass="101574">MDESGRPEPTPADVQRVFDALDKSGEPLTTAEVAEALGCERQDTSERLHALAEQDALERKRTENGELWWRSADQRGTIEAERGEEFQALVQAVTEYAIFMMDPNGIVQSWNTGAEQLKGYSEEEIIGEHFSVFYPDDAVEANVPENNLEKARERGYLEDEGWRIHKSGERFWANVTITPIWGDDDELRGFAKVTRDMTERHEYEERLRREKERFQRMVEEVQDYAIFMLDPEGYIQTWNEGAERIKGYREGEIVGEHFSLFYPEDREDRSPEEMLAQAAGRGRVEDEGWRLRQDGSRFWANVVITALYDDDGELRGFVKVTRDLTERKRREDRLAALDEMGRQLLEAESPRDVSETVTDAAEADLDLPITMIALYDDESGTLRPLGQTTRAEQLQSDVPFLNPTSDVPWDAFGSDEPLVIDDLTNQFDRLPADPPIASGIIIPLGRHGVFITGFEEPEGPSDEALDFVKIVAADLEAALDHVDRQQLLREREAALEDQNDSLARLNRINGIIRTIDQALIGASTRDEIEQAVCTELVTAGPYRVAWIGRQDAASESITPVAAAGVETDYVADLDIDTDDGPAAEHPAGIAARSREPYTIQDIRSDPPFEPWRKEALKRGYRSMISVPILYENTLYGVLTVQADHPETFTGMEAQVIEELGETVAHAINALESKQALVSDEIIELAFRVRDSDVPLLRLVDRADCTFELDNVLSHEDGSLSAFFTTHGAERAAVEDFVEQSLAFSDLRLIVEDDEEQCTFEATVDEGSIIATLLDHGAVPRTITAEGEEARVVVGLSTQADVREFIEMLQSRYHELELTARRTRDREVRTPEGFKAAFEERITDRQREVLRTAYFSGFFDAPRKSTGEEIGEALGVSQPTVNHHLRASQRELLGMLYDGTPPV</sequence>
<evidence type="ECO:0000256" key="1">
    <source>
        <dbReference type="ARBA" id="ARBA00023015"/>
    </source>
</evidence>
<keyword evidence="6" id="KW-1185">Reference proteome</keyword>
<reference evidence="6" key="1">
    <citation type="submission" date="2016-10" db="EMBL/GenBank/DDBJ databases">
        <authorList>
            <person name="Varghese N."/>
            <person name="Submissions S."/>
        </authorList>
    </citation>
    <scope>NUCLEOTIDE SEQUENCE [LARGE SCALE GENOMIC DNA]</scope>
    <source>
        <strain evidence="6">DSM 13078</strain>
    </source>
</reference>
<protein>
    <submittedName>
        <fullName evidence="5">PAS domain S-box-containing protein</fullName>
    </submittedName>
</protein>
<evidence type="ECO:0000259" key="4">
    <source>
        <dbReference type="PROSITE" id="PS50113"/>
    </source>
</evidence>
<dbReference type="InterPro" id="IPR029016">
    <property type="entry name" value="GAF-like_dom_sf"/>
</dbReference>
<dbReference type="PROSITE" id="PS50112">
    <property type="entry name" value="PAS"/>
    <property type="match status" value="2"/>
</dbReference>
<gene>
    <name evidence="5" type="ORF">SAMN05444422_109215</name>
</gene>
<dbReference type="Pfam" id="PF13426">
    <property type="entry name" value="PAS_9"/>
    <property type="match status" value="2"/>
</dbReference>
<dbReference type="EMBL" id="FOKW01000009">
    <property type="protein sequence ID" value="SFC52218.1"/>
    <property type="molecule type" value="Genomic_DNA"/>
</dbReference>
<dbReference type="InterPro" id="IPR007050">
    <property type="entry name" value="HTH_bacterioopsin"/>
</dbReference>
<dbReference type="AlphaFoldDB" id="A0A1I1K0E0"/>
<dbReference type="SUPFAM" id="SSF46785">
    <property type="entry name" value="Winged helix' DNA-binding domain"/>
    <property type="match status" value="1"/>
</dbReference>
<dbReference type="SUPFAM" id="SSF55781">
    <property type="entry name" value="GAF domain-like"/>
    <property type="match status" value="2"/>
</dbReference>
<dbReference type="SUPFAM" id="SSF55785">
    <property type="entry name" value="PYP-like sensor domain (PAS domain)"/>
    <property type="match status" value="2"/>
</dbReference>
<feature type="domain" description="PAS" evidence="3">
    <location>
        <begin position="210"/>
        <end position="267"/>
    </location>
</feature>
<dbReference type="InterPro" id="IPR031803">
    <property type="entry name" value="BAT_GAF/HTH-assoc"/>
</dbReference>
<dbReference type="InterPro" id="IPR001610">
    <property type="entry name" value="PAC"/>
</dbReference>
<evidence type="ECO:0000313" key="6">
    <source>
        <dbReference type="Proteomes" id="UP000199161"/>
    </source>
</evidence>
<dbReference type="PANTHER" id="PTHR34236:SF1">
    <property type="entry name" value="DIMETHYL SULFOXIDE REDUCTASE TRANSCRIPTIONAL ACTIVATOR"/>
    <property type="match status" value="1"/>
</dbReference>
<feature type="domain" description="PAC" evidence="4">
    <location>
        <begin position="284"/>
        <end position="336"/>
    </location>
</feature>
<feature type="domain" description="PAC" evidence="4">
    <location>
        <begin position="157"/>
        <end position="209"/>
    </location>
</feature>
<dbReference type="InterPro" id="IPR035965">
    <property type="entry name" value="PAS-like_dom_sf"/>
</dbReference>
<dbReference type="SMART" id="SM00086">
    <property type="entry name" value="PAC"/>
    <property type="match status" value="2"/>
</dbReference>
<dbReference type="Pfam" id="PF12840">
    <property type="entry name" value="HTH_20"/>
    <property type="match status" value="1"/>
</dbReference>
<accession>A0A1I1K0E0</accession>
<dbReference type="NCBIfam" id="TIGR00229">
    <property type="entry name" value="sensory_box"/>
    <property type="match status" value="2"/>
</dbReference>
<name>A0A1I1K0E0_NATHA</name>
<dbReference type="Gene3D" id="1.10.10.10">
    <property type="entry name" value="Winged helix-like DNA-binding domain superfamily/Winged helix DNA-binding domain"/>
    <property type="match status" value="2"/>
</dbReference>
<dbReference type="Pfam" id="PF13185">
    <property type="entry name" value="GAF_2"/>
    <property type="match status" value="2"/>
</dbReference>
<dbReference type="Pfam" id="PF15915">
    <property type="entry name" value="BAT"/>
    <property type="match status" value="1"/>
</dbReference>